<dbReference type="InterPro" id="IPR017919">
    <property type="entry name" value="TFIIE/TFIIEa_HTH"/>
</dbReference>
<dbReference type="InterPro" id="IPR039997">
    <property type="entry name" value="TFE"/>
</dbReference>
<dbReference type="Pfam" id="PF02002">
    <property type="entry name" value="TFIIE_alpha"/>
    <property type="match status" value="1"/>
</dbReference>
<keyword evidence="7" id="KW-1185">Reference proteome</keyword>
<keyword evidence="3" id="KW-0804">Transcription</keyword>
<accession>A0A4Y7QC36</accession>
<dbReference type="Gene3D" id="3.30.40.10">
    <property type="entry name" value="Zinc/RING finger domain, C3HC4 (zinc finger)"/>
    <property type="match status" value="1"/>
</dbReference>
<dbReference type="GO" id="GO:0005673">
    <property type="term" value="C:transcription factor TFIIE complex"/>
    <property type="evidence" value="ECO:0007669"/>
    <property type="project" value="TreeGrafter"/>
</dbReference>
<feature type="domain" description="HTH TFE/IIEalpha-type" evidence="5">
    <location>
        <begin position="10"/>
        <end position="101"/>
    </location>
</feature>
<dbReference type="AlphaFoldDB" id="A0A4Y7QC36"/>
<evidence type="ECO:0000256" key="4">
    <source>
        <dbReference type="SAM" id="MobiDB-lite"/>
    </source>
</evidence>
<dbReference type="PANTHER" id="PTHR13097:SF7">
    <property type="entry name" value="GENERAL TRANSCRIPTION FACTOR IIE SUBUNIT 1"/>
    <property type="match status" value="1"/>
</dbReference>
<organism evidence="6 7">
    <name type="scientific">Rickenella mellea</name>
    <dbReference type="NCBI Taxonomy" id="50990"/>
    <lineage>
        <taxon>Eukaryota</taxon>
        <taxon>Fungi</taxon>
        <taxon>Dikarya</taxon>
        <taxon>Basidiomycota</taxon>
        <taxon>Agaricomycotina</taxon>
        <taxon>Agaricomycetes</taxon>
        <taxon>Hymenochaetales</taxon>
        <taxon>Rickenellaceae</taxon>
        <taxon>Rickenella</taxon>
    </lineage>
</organism>
<protein>
    <recommendedName>
        <fullName evidence="5">HTH TFE/IIEalpha-type domain-containing protein</fullName>
    </recommendedName>
</protein>
<gene>
    <name evidence="6" type="ORF">BD410DRAFT_743979</name>
</gene>
<feature type="compositionally biased region" description="Acidic residues" evidence="4">
    <location>
        <begin position="393"/>
        <end position="408"/>
    </location>
</feature>
<feature type="compositionally biased region" description="Low complexity" evidence="4">
    <location>
        <begin position="465"/>
        <end position="475"/>
    </location>
</feature>
<dbReference type="InterPro" id="IPR024550">
    <property type="entry name" value="TFIIEa/SarR/Rpc3_HTH_dom"/>
</dbReference>
<proteinExistence type="inferred from homology"/>
<feature type="region of interest" description="Disordered" evidence="4">
    <location>
        <begin position="424"/>
        <end position="443"/>
    </location>
</feature>
<dbReference type="SUPFAM" id="SSF57783">
    <property type="entry name" value="Zinc beta-ribbon"/>
    <property type="match status" value="1"/>
</dbReference>
<dbReference type="GO" id="GO:0006367">
    <property type="term" value="P:transcription initiation at RNA polymerase II promoter"/>
    <property type="evidence" value="ECO:0007669"/>
    <property type="project" value="InterPro"/>
</dbReference>
<dbReference type="STRING" id="50990.A0A4Y7QC36"/>
<dbReference type="InterPro" id="IPR013083">
    <property type="entry name" value="Znf_RING/FYVE/PHD"/>
</dbReference>
<dbReference type="OrthoDB" id="361102at2759"/>
<comment type="similarity">
    <text evidence="1">Belongs to the TFIIE alpha subunit family.</text>
</comment>
<name>A0A4Y7QC36_9AGAM</name>
<dbReference type="EMBL" id="ML170164">
    <property type="protein sequence ID" value="TDL25233.1"/>
    <property type="molecule type" value="Genomic_DNA"/>
</dbReference>
<keyword evidence="2" id="KW-0805">Transcription regulation</keyword>
<dbReference type="PROSITE" id="PS51344">
    <property type="entry name" value="HTH_TFE_IIE"/>
    <property type="match status" value="1"/>
</dbReference>
<evidence type="ECO:0000259" key="5">
    <source>
        <dbReference type="PROSITE" id="PS51344"/>
    </source>
</evidence>
<feature type="compositionally biased region" description="Polar residues" evidence="4">
    <location>
        <begin position="377"/>
        <end position="390"/>
    </location>
</feature>
<evidence type="ECO:0000313" key="7">
    <source>
        <dbReference type="Proteomes" id="UP000294933"/>
    </source>
</evidence>
<feature type="region of interest" description="Disordered" evidence="4">
    <location>
        <begin position="451"/>
        <end position="535"/>
    </location>
</feature>
<sequence length="625" mass="67649">MATKEEQDSLRLLVQHVSRAFYEHKFVIIMDQLARHPVMKDEDLAGRMGLQAKELNKLMAVLATDRLVMVHRQNELKEGAARSIGRQYYYIDYQHFCNVVKWRVAEMRRKIDSGLRNELENKGYICPNCSATFAPLEVDRLLDVYRGAFICDQCSSSPSGPTEVVLNEKAENVLGSNDRMERFNKQTQWIRDGLKKSESMVLPAFDVSLWIKQHIPAAALAAASAAAANPGDGLKIAGSSSNSNDDGGIGVVLSVDTDEATRRKAREAEAEARREQNRMPAWHLKSTINGELTALGHAESGMMGGSSGQGQHGLGVSQLGKDGLAGLGKATLKRDQRAGGSTSMAMAMMNTGKEDVKPVIDHEENYFDQYYAALEAASQSQPTTQNPNTPQLELDDDFEFDQDDDDDERDRKPNPAVLDALHAASTSAGASSSSTTGSSFHSLTHSHSTSFFVQQQQQKLSLAAPSTSQWHSQPSSPHPTPPSRKRSRSRDDHHLRTGSIKALKSNGGTPVHSRGNSYARSNGTLDSPDGAQAGEMGMLNGDGEGEGEHDADMDMIEAGAGAGAGAGADVNGAGVGGGFDNDDPFVNVGGQPMPFSQITQEIADERMTPEEYTAWYDMVMAQGMV</sequence>
<dbReference type="InterPro" id="IPR002853">
    <property type="entry name" value="TFIIE_asu"/>
</dbReference>
<evidence type="ECO:0000256" key="2">
    <source>
        <dbReference type="ARBA" id="ARBA00023015"/>
    </source>
</evidence>
<evidence type="ECO:0000256" key="1">
    <source>
        <dbReference type="ARBA" id="ARBA00008947"/>
    </source>
</evidence>
<dbReference type="Proteomes" id="UP000294933">
    <property type="component" value="Unassembled WGS sequence"/>
</dbReference>
<dbReference type="VEuPathDB" id="FungiDB:BD410DRAFT_743979"/>
<evidence type="ECO:0000256" key="3">
    <source>
        <dbReference type="ARBA" id="ARBA00023163"/>
    </source>
</evidence>
<feature type="region of interest" description="Disordered" evidence="4">
    <location>
        <begin position="377"/>
        <end position="413"/>
    </location>
</feature>
<reference evidence="6 7" key="1">
    <citation type="submission" date="2018-06" db="EMBL/GenBank/DDBJ databases">
        <title>A transcriptomic atlas of mushroom development highlights an independent origin of complex multicellularity.</title>
        <authorList>
            <consortium name="DOE Joint Genome Institute"/>
            <person name="Krizsan K."/>
            <person name="Almasi E."/>
            <person name="Merenyi Z."/>
            <person name="Sahu N."/>
            <person name="Viragh M."/>
            <person name="Koszo T."/>
            <person name="Mondo S."/>
            <person name="Kiss B."/>
            <person name="Balint B."/>
            <person name="Kues U."/>
            <person name="Barry K."/>
            <person name="Hegedus J.C."/>
            <person name="Henrissat B."/>
            <person name="Johnson J."/>
            <person name="Lipzen A."/>
            <person name="Ohm R."/>
            <person name="Nagy I."/>
            <person name="Pangilinan J."/>
            <person name="Yan J."/>
            <person name="Xiong Y."/>
            <person name="Grigoriev I.V."/>
            <person name="Hibbett D.S."/>
            <person name="Nagy L.G."/>
        </authorList>
    </citation>
    <scope>NUCLEOTIDE SEQUENCE [LARGE SCALE GENOMIC DNA]</scope>
    <source>
        <strain evidence="6 7">SZMC22713</strain>
    </source>
</reference>
<dbReference type="SMART" id="SM00531">
    <property type="entry name" value="TFIIE"/>
    <property type="match status" value="1"/>
</dbReference>
<evidence type="ECO:0000313" key="6">
    <source>
        <dbReference type="EMBL" id="TDL25233.1"/>
    </source>
</evidence>
<feature type="compositionally biased region" description="Polar residues" evidence="4">
    <location>
        <begin position="514"/>
        <end position="525"/>
    </location>
</feature>
<dbReference type="PANTHER" id="PTHR13097">
    <property type="entry name" value="TRANSCRIPTION INITIATION FACTOR IIE, ALPHA SUBUNIT"/>
    <property type="match status" value="1"/>
</dbReference>